<evidence type="ECO:0000313" key="8">
    <source>
        <dbReference type="EMBL" id="TSJ79132.1"/>
    </source>
</evidence>
<dbReference type="Proteomes" id="UP000315648">
    <property type="component" value="Unassembled WGS sequence"/>
</dbReference>
<evidence type="ECO:0000256" key="4">
    <source>
        <dbReference type="ARBA" id="ARBA00022692"/>
    </source>
</evidence>
<dbReference type="InterPro" id="IPR032808">
    <property type="entry name" value="DoxX"/>
</dbReference>
<comment type="similarity">
    <text evidence="2">Belongs to the DoxX family.</text>
</comment>
<evidence type="ECO:0000256" key="2">
    <source>
        <dbReference type="ARBA" id="ARBA00006679"/>
    </source>
</evidence>
<dbReference type="PANTHER" id="PTHR33452">
    <property type="entry name" value="OXIDOREDUCTASE CATD-RELATED"/>
    <property type="match status" value="1"/>
</dbReference>
<feature type="transmembrane region" description="Helical" evidence="7">
    <location>
        <begin position="115"/>
        <end position="136"/>
    </location>
</feature>
<comment type="subcellular location">
    <subcellularLocation>
        <location evidence="1">Cell membrane</location>
        <topology evidence="1">Multi-pass membrane protein</topology>
    </subcellularLocation>
</comment>
<reference evidence="8 9" key="1">
    <citation type="submission" date="2019-07" db="EMBL/GenBank/DDBJ databases">
        <title>Description of 53C-WASEF.</title>
        <authorList>
            <person name="Pitt A."/>
            <person name="Hahn M.W."/>
        </authorList>
    </citation>
    <scope>NUCLEOTIDE SEQUENCE [LARGE SCALE GENOMIC DNA]</scope>
    <source>
        <strain evidence="8 9">53C-WASEF</strain>
    </source>
</reference>
<evidence type="ECO:0000256" key="7">
    <source>
        <dbReference type="SAM" id="Phobius"/>
    </source>
</evidence>
<comment type="caution">
    <text evidence="8">The sequence shown here is derived from an EMBL/GenBank/DDBJ whole genome shotgun (WGS) entry which is preliminary data.</text>
</comment>
<dbReference type="PANTHER" id="PTHR33452:SF1">
    <property type="entry name" value="INNER MEMBRANE PROTEIN YPHA-RELATED"/>
    <property type="match status" value="1"/>
</dbReference>
<sequence length="149" mass="15066">MSIKARLVRTNASLWSPLVLRLVVGAVMAGHGSQKLFGWFGGKGFEATVNGFSSMGLNPAPVMAGLAAGGEFIGGILLILGLFTRLAALSTVVIMAVAIFTVHSSAFFLPAGMEYALTLLAAALVLLETGGGALSADSKIGAGVSTIKA</sequence>
<dbReference type="InterPro" id="IPR051907">
    <property type="entry name" value="DoxX-like_oxidoreductase"/>
</dbReference>
<keyword evidence="3" id="KW-1003">Cell membrane</keyword>
<gene>
    <name evidence="8" type="ORF">FPL22_07515</name>
</gene>
<dbReference type="GO" id="GO:0005886">
    <property type="term" value="C:plasma membrane"/>
    <property type="evidence" value="ECO:0007669"/>
    <property type="project" value="UniProtKB-SubCell"/>
</dbReference>
<name>A0A556QR83_9BACT</name>
<evidence type="ECO:0000313" key="9">
    <source>
        <dbReference type="Proteomes" id="UP000315648"/>
    </source>
</evidence>
<keyword evidence="6 7" id="KW-0472">Membrane</keyword>
<dbReference type="OrthoDB" id="346004at2"/>
<dbReference type="Pfam" id="PF07681">
    <property type="entry name" value="DoxX"/>
    <property type="match status" value="1"/>
</dbReference>
<evidence type="ECO:0000256" key="5">
    <source>
        <dbReference type="ARBA" id="ARBA00022989"/>
    </source>
</evidence>
<evidence type="ECO:0000256" key="1">
    <source>
        <dbReference type="ARBA" id="ARBA00004651"/>
    </source>
</evidence>
<evidence type="ECO:0000256" key="6">
    <source>
        <dbReference type="ARBA" id="ARBA00023136"/>
    </source>
</evidence>
<feature type="transmembrane region" description="Helical" evidence="7">
    <location>
        <begin position="87"/>
        <end position="109"/>
    </location>
</feature>
<keyword evidence="9" id="KW-1185">Reference proteome</keyword>
<dbReference type="RefSeq" id="WP_144229475.1">
    <property type="nucleotide sequence ID" value="NZ_CBCRVV010000005.1"/>
</dbReference>
<organism evidence="8 9">
    <name type="scientific">Rariglobus hedericola</name>
    <dbReference type="NCBI Taxonomy" id="2597822"/>
    <lineage>
        <taxon>Bacteria</taxon>
        <taxon>Pseudomonadati</taxon>
        <taxon>Verrucomicrobiota</taxon>
        <taxon>Opitutia</taxon>
        <taxon>Opitutales</taxon>
        <taxon>Opitutaceae</taxon>
        <taxon>Rariglobus</taxon>
    </lineage>
</organism>
<protein>
    <submittedName>
        <fullName evidence="8">DoxX family protein</fullName>
    </submittedName>
</protein>
<keyword evidence="4 7" id="KW-0812">Transmembrane</keyword>
<dbReference type="EMBL" id="VMBG01000001">
    <property type="protein sequence ID" value="TSJ79132.1"/>
    <property type="molecule type" value="Genomic_DNA"/>
</dbReference>
<proteinExistence type="inferred from homology"/>
<feature type="transmembrane region" description="Helical" evidence="7">
    <location>
        <begin position="60"/>
        <end position="80"/>
    </location>
</feature>
<accession>A0A556QR83</accession>
<evidence type="ECO:0000256" key="3">
    <source>
        <dbReference type="ARBA" id="ARBA00022475"/>
    </source>
</evidence>
<keyword evidence="5 7" id="KW-1133">Transmembrane helix</keyword>
<dbReference type="AlphaFoldDB" id="A0A556QR83"/>
<feature type="transmembrane region" description="Helical" evidence="7">
    <location>
        <begin position="12"/>
        <end position="30"/>
    </location>
</feature>